<proteinExistence type="predicted"/>
<name>A0A9X1R556_9FLAO</name>
<sequence>MKEYRTETKFFGDSLKVISEYRGDTIIQERIDLKTSDNNFDSSYTTISVWSTRATSRLDCSDKITLTIDGIDFKFCYEDIFQKIDNTIKKAKEEDEPQKVNRLIETKNKFLNYKRNDQEDLSRIKEFFLFELLREIDFSAYDNQTKATVQKVRIVKYDTNFAGGRTYYLITKTNDTIARFDRTEYIR</sequence>
<keyword evidence="2" id="KW-1185">Reference proteome</keyword>
<protein>
    <submittedName>
        <fullName evidence="1">Uncharacterized protein</fullName>
    </submittedName>
</protein>
<dbReference type="AlphaFoldDB" id="A0A9X1R556"/>
<reference evidence="1" key="1">
    <citation type="submission" date="2021-09" db="EMBL/GenBank/DDBJ databases">
        <title>Genome of Aequorivita sp. strain F64183.</title>
        <authorList>
            <person name="Wang Y."/>
        </authorList>
    </citation>
    <scope>NUCLEOTIDE SEQUENCE</scope>
    <source>
        <strain evidence="1">F64183</strain>
    </source>
</reference>
<gene>
    <name evidence="1" type="ORF">K8344_13575</name>
</gene>
<dbReference type="Proteomes" id="UP001139462">
    <property type="component" value="Unassembled WGS sequence"/>
</dbReference>
<dbReference type="EMBL" id="JAIRBB010000024">
    <property type="protein sequence ID" value="MCG2432152.1"/>
    <property type="molecule type" value="Genomic_DNA"/>
</dbReference>
<accession>A0A9X1R556</accession>
<comment type="caution">
    <text evidence="1">The sequence shown here is derived from an EMBL/GenBank/DDBJ whole genome shotgun (WGS) entry which is preliminary data.</text>
</comment>
<organism evidence="1 2">
    <name type="scientific">Aequorivita xiaoshiensis</name>
    <dbReference type="NCBI Taxonomy" id="2874476"/>
    <lineage>
        <taxon>Bacteria</taxon>
        <taxon>Pseudomonadati</taxon>
        <taxon>Bacteroidota</taxon>
        <taxon>Flavobacteriia</taxon>
        <taxon>Flavobacteriales</taxon>
        <taxon>Flavobacteriaceae</taxon>
        <taxon>Aequorivita</taxon>
    </lineage>
</organism>
<evidence type="ECO:0000313" key="1">
    <source>
        <dbReference type="EMBL" id="MCG2432152.1"/>
    </source>
</evidence>
<evidence type="ECO:0000313" key="2">
    <source>
        <dbReference type="Proteomes" id="UP001139462"/>
    </source>
</evidence>